<sequence>MTAKNADKHAQIENMLNHSIPWDVIQKKVGCGKSVIRIISRKTKMQSKNSAGRHRLLTPRKETKAARDIRLGLSKSAADASFGIKKPDRSVNPKTITRTFKRKGLKSAKKKTALPLNNDRQKARYDWAKAHKDWSETDWERVVFSDETKIQKRGSNGLEYAWKEDNAPFRDHHYKKKHAYGGGGIMLWSCITIHGGATCPGYKVISGMIFQQDNASIHCASAPSKWLQKNKVKLLSWPAYSPDLNPIENAWAMLKKRGQMTRPPPSLVEADQAFFDQVSKLWYDLATPEDCRNLIHSMTRRVRDVIQRKGRDTKY</sequence>
<organism evidence="2 3">
    <name type="scientific">Rhizopus delemar (strain RA 99-880 / ATCC MYA-4621 / FGSC 9543 / NRRL 43880)</name>
    <name type="common">Mucormycosis agent</name>
    <name type="synonym">Rhizopus arrhizus var. delemar</name>
    <dbReference type="NCBI Taxonomy" id="246409"/>
    <lineage>
        <taxon>Eukaryota</taxon>
        <taxon>Fungi</taxon>
        <taxon>Fungi incertae sedis</taxon>
        <taxon>Mucoromycota</taxon>
        <taxon>Mucoromycotina</taxon>
        <taxon>Mucoromycetes</taxon>
        <taxon>Mucorales</taxon>
        <taxon>Mucorineae</taxon>
        <taxon>Rhizopodaceae</taxon>
        <taxon>Rhizopus</taxon>
    </lineage>
</organism>
<dbReference type="GO" id="GO:0003676">
    <property type="term" value="F:nucleic acid binding"/>
    <property type="evidence" value="ECO:0007669"/>
    <property type="project" value="InterPro"/>
</dbReference>
<dbReference type="VEuPathDB" id="FungiDB:RO3G_17249"/>
<evidence type="ECO:0000313" key="2">
    <source>
        <dbReference type="EMBL" id="EIE92378.1"/>
    </source>
</evidence>
<dbReference type="Proteomes" id="UP000009138">
    <property type="component" value="Unassembled WGS sequence"/>
</dbReference>
<dbReference type="GeneID" id="93624214"/>
<gene>
    <name evidence="2" type="ORF">RO3G_17249</name>
</gene>
<dbReference type="AlphaFoldDB" id="I1CV98"/>
<dbReference type="EMBL" id="CH476758">
    <property type="protein sequence ID" value="EIE92378.1"/>
    <property type="molecule type" value="Genomic_DNA"/>
</dbReference>
<accession>I1CV98</accession>
<dbReference type="STRING" id="246409.I1CV98"/>
<proteinExistence type="predicted"/>
<dbReference type="PANTHER" id="PTHR23022:SF135">
    <property type="entry name" value="SI:DKEY-77F5.3"/>
    <property type="match status" value="1"/>
</dbReference>
<dbReference type="Gene3D" id="3.30.420.10">
    <property type="entry name" value="Ribonuclease H-like superfamily/Ribonuclease H"/>
    <property type="match status" value="2"/>
</dbReference>
<dbReference type="InterPro" id="IPR038717">
    <property type="entry name" value="Tc1-like_DDE_dom"/>
</dbReference>
<evidence type="ECO:0000259" key="1">
    <source>
        <dbReference type="Pfam" id="PF13358"/>
    </source>
</evidence>
<dbReference type="eggNOG" id="ENOG502S566">
    <property type="taxonomic scope" value="Eukaryota"/>
</dbReference>
<name>I1CV98_RHIO9</name>
<dbReference type="PANTHER" id="PTHR23022">
    <property type="entry name" value="TRANSPOSABLE ELEMENT-RELATED"/>
    <property type="match status" value="1"/>
</dbReference>
<dbReference type="RefSeq" id="XP_067527774.1">
    <property type="nucleotide sequence ID" value="XM_067671833.1"/>
</dbReference>
<feature type="domain" description="Tc1-like transposase DDE" evidence="1">
    <location>
        <begin position="208"/>
        <end position="263"/>
    </location>
</feature>
<dbReference type="InParanoid" id="I1CV98"/>
<reference evidence="2 3" key="1">
    <citation type="journal article" date="2009" name="PLoS Genet.">
        <title>Genomic analysis of the basal lineage fungus Rhizopus oryzae reveals a whole-genome duplication.</title>
        <authorList>
            <person name="Ma L.-J."/>
            <person name="Ibrahim A.S."/>
            <person name="Skory C."/>
            <person name="Grabherr M.G."/>
            <person name="Burger G."/>
            <person name="Butler M."/>
            <person name="Elias M."/>
            <person name="Idnurm A."/>
            <person name="Lang B.F."/>
            <person name="Sone T."/>
            <person name="Abe A."/>
            <person name="Calvo S.E."/>
            <person name="Corrochano L.M."/>
            <person name="Engels R."/>
            <person name="Fu J."/>
            <person name="Hansberg W."/>
            <person name="Kim J.-M."/>
            <person name="Kodira C.D."/>
            <person name="Koehrsen M.J."/>
            <person name="Liu B."/>
            <person name="Miranda-Saavedra D."/>
            <person name="O'Leary S."/>
            <person name="Ortiz-Castellanos L."/>
            <person name="Poulter R."/>
            <person name="Rodriguez-Romero J."/>
            <person name="Ruiz-Herrera J."/>
            <person name="Shen Y.-Q."/>
            <person name="Zeng Q."/>
            <person name="Galagan J."/>
            <person name="Birren B.W."/>
            <person name="Cuomo C.A."/>
            <person name="Wickes B.L."/>
        </authorList>
    </citation>
    <scope>NUCLEOTIDE SEQUENCE [LARGE SCALE GENOMIC DNA]</scope>
    <source>
        <strain evidence="3">RA 99-880 / ATCC MYA-4621 / FGSC 9543 / NRRL 43880</strain>
    </source>
</reference>
<dbReference type="InterPro" id="IPR052338">
    <property type="entry name" value="Transposase_5"/>
</dbReference>
<dbReference type="OrthoDB" id="2446457at2759"/>
<dbReference type="Pfam" id="PF13358">
    <property type="entry name" value="DDE_3"/>
    <property type="match status" value="1"/>
</dbReference>
<dbReference type="InterPro" id="IPR036397">
    <property type="entry name" value="RNaseH_sf"/>
</dbReference>
<protein>
    <recommendedName>
        <fullName evidence="1">Tc1-like transposase DDE domain-containing protein</fullName>
    </recommendedName>
</protein>
<dbReference type="OMA" id="ALDEICM"/>
<keyword evidence="3" id="KW-1185">Reference proteome</keyword>
<evidence type="ECO:0000313" key="3">
    <source>
        <dbReference type="Proteomes" id="UP000009138"/>
    </source>
</evidence>